<proteinExistence type="predicted"/>
<organism evidence="2 3">
    <name type="scientific">Marivirga lumbricoides</name>
    <dbReference type="NCBI Taxonomy" id="1046115"/>
    <lineage>
        <taxon>Bacteria</taxon>
        <taxon>Pseudomonadati</taxon>
        <taxon>Bacteroidota</taxon>
        <taxon>Cytophagia</taxon>
        <taxon>Cytophagales</taxon>
        <taxon>Marivirgaceae</taxon>
        <taxon>Marivirga</taxon>
    </lineage>
</organism>
<accession>A0A2T4DS28</accession>
<dbReference type="EMBL" id="PYVU01000042">
    <property type="protein sequence ID" value="PTB96635.1"/>
    <property type="molecule type" value="Genomic_DNA"/>
</dbReference>
<name>A0A2T4DS28_9BACT</name>
<protein>
    <submittedName>
        <fullName evidence="2">Uncharacterized protein</fullName>
    </submittedName>
</protein>
<reference evidence="2 3" key="1">
    <citation type="submission" date="2018-03" db="EMBL/GenBank/DDBJ databases">
        <title>Cross-interface Injection: A General Nanoliter Liquid Handling Method Applied to Single Cells Genome Amplification Automated Nanoliter Liquid Handling Applied to Single Cell Multiple Displacement Amplification.</title>
        <authorList>
            <person name="Yun J."/>
            <person name="Xu P."/>
            <person name="Xu J."/>
            <person name="Dai X."/>
            <person name="Wang Y."/>
            <person name="Zheng X."/>
            <person name="Cao C."/>
            <person name="Yi Q."/>
            <person name="Zhu Y."/>
            <person name="Wang L."/>
            <person name="Dong Z."/>
            <person name="Huang Y."/>
            <person name="Huang L."/>
            <person name="Du W."/>
        </authorList>
    </citation>
    <scope>NUCLEOTIDE SEQUENCE [LARGE SCALE GENOMIC DNA]</scope>
    <source>
        <strain evidence="2 3">Z-D1-2</strain>
    </source>
</reference>
<gene>
    <name evidence="2" type="ORF">C9994_06470</name>
</gene>
<sequence length="82" mass="9079">MISALTNCRKALKYYSAWTTTLLGCRWRTVIKTIPAAKTVTGTMPVAGTTTAPGITRCTTSIMMPLWVGLMWWILMPMSLPI</sequence>
<evidence type="ECO:0000313" key="3">
    <source>
        <dbReference type="Proteomes" id="UP000240608"/>
    </source>
</evidence>
<evidence type="ECO:0000256" key="1">
    <source>
        <dbReference type="SAM" id="Phobius"/>
    </source>
</evidence>
<keyword evidence="1" id="KW-1133">Transmembrane helix</keyword>
<keyword evidence="1" id="KW-0472">Membrane</keyword>
<dbReference type="Proteomes" id="UP000240608">
    <property type="component" value="Unassembled WGS sequence"/>
</dbReference>
<feature type="transmembrane region" description="Helical" evidence="1">
    <location>
        <begin position="54"/>
        <end position="75"/>
    </location>
</feature>
<keyword evidence="1" id="KW-0812">Transmembrane</keyword>
<comment type="caution">
    <text evidence="2">The sequence shown here is derived from an EMBL/GenBank/DDBJ whole genome shotgun (WGS) entry which is preliminary data.</text>
</comment>
<dbReference type="AlphaFoldDB" id="A0A2T4DS28"/>
<evidence type="ECO:0000313" key="2">
    <source>
        <dbReference type="EMBL" id="PTB96635.1"/>
    </source>
</evidence>